<protein>
    <recommendedName>
        <fullName evidence="6">Transposase-associated domain-containing protein</fullName>
    </recommendedName>
</protein>
<evidence type="ECO:0000256" key="1">
    <source>
        <dbReference type="SAM" id="MobiDB-lite"/>
    </source>
</evidence>
<dbReference type="Pfam" id="PF13952">
    <property type="entry name" value="DUF4216"/>
    <property type="match status" value="1"/>
</dbReference>
<keyword evidence="5" id="KW-1185">Reference proteome</keyword>
<gene>
    <name evidence="4" type="ORF">LVIROSA_LOCUS20354</name>
</gene>
<dbReference type="PANTHER" id="PTHR48258:SF9">
    <property type="entry name" value="OS01G0348150 PROTEIN"/>
    <property type="match status" value="1"/>
</dbReference>
<proteinExistence type="predicted"/>
<feature type="domain" description="Transposase-associated" evidence="3">
    <location>
        <begin position="6"/>
        <end position="80"/>
    </location>
</feature>
<dbReference type="EMBL" id="CAKMRJ010003334">
    <property type="protein sequence ID" value="CAH1433784.1"/>
    <property type="molecule type" value="Genomic_DNA"/>
</dbReference>
<dbReference type="InterPro" id="IPR029480">
    <property type="entry name" value="Transpos_assoc"/>
</dbReference>
<sequence length="495" mass="57242">MDRSYWMYRIKRSCDEYLACLDGFLKVAEENRVNKGESYIWCPCVDCQNCRIYTDSAKVQEHLIIHGFMRNYICWSRHGETLVNRNEVVSEFNDDNNDSNNDKYDDLSRMLHDWEDNVAEKDYENFQQLFDDSEKPLYTGCMKYTKLSVVLKLFNLKANNGWSDTSFTNLLKLLNDMLPKDNELPISTYQAKKLMCPMGMEIERIHACPKDCMLYRNQYVDLDKCTTCGSSRYKKNNHTEETNDVKKKGPPAKGKSKDGINVREDMVEMGIRPELAPIRNPGKYKVRASYDIDSVDQVVVHLGNGPDDLVATYQGYDINGYTFYTNQQDGKSTLHNSGVTVIASTEVYGDSHDTRVWIAKESYYDIIQKIWELKYDSIIIPMLKCKWVDNQRGVKFYNDGFTVVDLSTNGYVSEPFILAKQATQVFYVEDPKESGKHIVMHNKRHILGVDDVVDEEEYDQFDELPPFSIGIASSNDDVDDTTYLRSDHNEGIWIS</sequence>
<feature type="domain" description="DUF4216" evidence="2">
    <location>
        <begin position="371"/>
        <end position="434"/>
    </location>
</feature>
<name>A0AAU9N6R9_9ASTR</name>
<evidence type="ECO:0000313" key="4">
    <source>
        <dbReference type="EMBL" id="CAH1433784.1"/>
    </source>
</evidence>
<feature type="region of interest" description="Disordered" evidence="1">
    <location>
        <begin position="233"/>
        <end position="258"/>
    </location>
</feature>
<evidence type="ECO:0000259" key="2">
    <source>
        <dbReference type="Pfam" id="PF13952"/>
    </source>
</evidence>
<dbReference type="PANTHER" id="PTHR48258">
    <property type="entry name" value="DUF4218 DOMAIN-CONTAINING PROTEIN-RELATED"/>
    <property type="match status" value="1"/>
</dbReference>
<organism evidence="4 5">
    <name type="scientific">Lactuca virosa</name>
    <dbReference type="NCBI Taxonomy" id="75947"/>
    <lineage>
        <taxon>Eukaryota</taxon>
        <taxon>Viridiplantae</taxon>
        <taxon>Streptophyta</taxon>
        <taxon>Embryophyta</taxon>
        <taxon>Tracheophyta</taxon>
        <taxon>Spermatophyta</taxon>
        <taxon>Magnoliopsida</taxon>
        <taxon>eudicotyledons</taxon>
        <taxon>Gunneridae</taxon>
        <taxon>Pentapetalae</taxon>
        <taxon>asterids</taxon>
        <taxon>campanulids</taxon>
        <taxon>Asterales</taxon>
        <taxon>Asteraceae</taxon>
        <taxon>Cichorioideae</taxon>
        <taxon>Cichorieae</taxon>
        <taxon>Lactucinae</taxon>
        <taxon>Lactuca</taxon>
    </lineage>
</organism>
<evidence type="ECO:0000313" key="5">
    <source>
        <dbReference type="Proteomes" id="UP001157418"/>
    </source>
</evidence>
<dbReference type="Proteomes" id="UP001157418">
    <property type="component" value="Unassembled WGS sequence"/>
</dbReference>
<dbReference type="InterPro" id="IPR025312">
    <property type="entry name" value="DUF4216"/>
</dbReference>
<evidence type="ECO:0000259" key="3">
    <source>
        <dbReference type="Pfam" id="PF13963"/>
    </source>
</evidence>
<dbReference type="Pfam" id="PF13963">
    <property type="entry name" value="Transpos_assoc"/>
    <property type="match status" value="1"/>
</dbReference>
<comment type="caution">
    <text evidence="4">The sequence shown here is derived from an EMBL/GenBank/DDBJ whole genome shotgun (WGS) entry which is preliminary data.</text>
</comment>
<feature type="compositionally biased region" description="Basic and acidic residues" evidence="1">
    <location>
        <begin position="237"/>
        <end position="247"/>
    </location>
</feature>
<dbReference type="AlphaFoldDB" id="A0AAU9N6R9"/>
<reference evidence="4 5" key="1">
    <citation type="submission" date="2022-01" db="EMBL/GenBank/DDBJ databases">
        <authorList>
            <person name="Xiong W."/>
            <person name="Schranz E."/>
        </authorList>
    </citation>
    <scope>NUCLEOTIDE SEQUENCE [LARGE SCALE GENOMIC DNA]</scope>
</reference>
<evidence type="ECO:0008006" key="6">
    <source>
        <dbReference type="Google" id="ProtNLM"/>
    </source>
</evidence>
<accession>A0AAU9N6R9</accession>